<evidence type="ECO:0000313" key="6">
    <source>
        <dbReference type="EMBL" id="MBB3708941.1"/>
    </source>
</evidence>
<name>A0ABR6HET4_AMIAI</name>
<keyword evidence="3" id="KW-0547">Nucleotide-binding</keyword>
<dbReference type="Gene3D" id="3.40.50.300">
    <property type="entry name" value="P-loop containing nucleotide triphosphate hydrolases"/>
    <property type="match status" value="1"/>
</dbReference>
<feature type="domain" description="ABC transporter" evidence="5">
    <location>
        <begin position="46"/>
        <end position="276"/>
    </location>
</feature>
<dbReference type="SMART" id="SM00382">
    <property type="entry name" value="AAA"/>
    <property type="match status" value="1"/>
</dbReference>
<comment type="similarity">
    <text evidence="1">Belongs to the ABC transporter superfamily.</text>
</comment>
<dbReference type="InterPro" id="IPR017871">
    <property type="entry name" value="ABC_transporter-like_CS"/>
</dbReference>
<dbReference type="PROSITE" id="PS00211">
    <property type="entry name" value="ABC_TRANSPORTER_1"/>
    <property type="match status" value="1"/>
</dbReference>
<dbReference type="InterPro" id="IPR003439">
    <property type="entry name" value="ABC_transporter-like_ATP-bd"/>
</dbReference>
<dbReference type="InterPro" id="IPR003593">
    <property type="entry name" value="AAA+_ATPase"/>
</dbReference>
<keyword evidence="4 6" id="KW-0067">ATP-binding</keyword>
<reference evidence="6 7" key="1">
    <citation type="submission" date="2020-08" db="EMBL/GenBank/DDBJ databases">
        <title>Genomic Encyclopedia of Type Strains, Phase IV (KMG-IV): sequencing the most valuable type-strain genomes for metagenomic binning, comparative biology and taxonomic classification.</title>
        <authorList>
            <person name="Goeker M."/>
        </authorList>
    </citation>
    <scope>NUCLEOTIDE SEQUENCE [LARGE SCALE GENOMIC DNA]</scope>
    <source>
        <strain evidence="6 7">DSM 10368</strain>
    </source>
</reference>
<evidence type="ECO:0000313" key="7">
    <source>
        <dbReference type="Proteomes" id="UP000577697"/>
    </source>
</evidence>
<dbReference type="InterPro" id="IPR050093">
    <property type="entry name" value="ABC_SmlMolc_Importer"/>
</dbReference>
<dbReference type="Proteomes" id="UP000577697">
    <property type="component" value="Unassembled WGS sequence"/>
</dbReference>
<dbReference type="InterPro" id="IPR013611">
    <property type="entry name" value="Transp-assoc_OB_typ2"/>
</dbReference>
<evidence type="ECO:0000256" key="4">
    <source>
        <dbReference type="ARBA" id="ARBA00022840"/>
    </source>
</evidence>
<dbReference type="Pfam" id="PF08402">
    <property type="entry name" value="TOBE_2"/>
    <property type="match status" value="1"/>
</dbReference>
<dbReference type="InterPro" id="IPR027417">
    <property type="entry name" value="P-loop_NTPase"/>
</dbReference>
<organism evidence="6 7">
    <name type="scientific">Aminobacter aminovorans</name>
    <name type="common">Chelatobacter heintzii</name>
    <dbReference type="NCBI Taxonomy" id="83263"/>
    <lineage>
        <taxon>Bacteria</taxon>
        <taxon>Pseudomonadati</taxon>
        <taxon>Pseudomonadota</taxon>
        <taxon>Alphaproteobacteria</taxon>
        <taxon>Hyphomicrobiales</taxon>
        <taxon>Phyllobacteriaceae</taxon>
        <taxon>Aminobacter</taxon>
    </lineage>
</organism>
<dbReference type="SUPFAM" id="SSF52540">
    <property type="entry name" value="P-loop containing nucleoside triphosphate hydrolases"/>
    <property type="match status" value="1"/>
</dbReference>
<dbReference type="GO" id="GO:0005524">
    <property type="term" value="F:ATP binding"/>
    <property type="evidence" value="ECO:0007669"/>
    <property type="project" value="UniProtKB-KW"/>
</dbReference>
<evidence type="ECO:0000256" key="1">
    <source>
        <dbReference type="ARBA" id="ARBA00005417"/>
    </source>
</evidence>
<evidence type="ECO:0000256" key="3">
    <source>
        <dbReference type="ARBA" id="ARBA00022741"/>
    </source>
</evidence>
<proteinExistence type="inferred from homology"/>
<dbReference type="Pfam" id="PF00005">
    <property type="entry name" value="ABC_tran"/>
    <property type="match status" value="1"/>
</dbReference>
<accession>A0ABR6HET4</accession>
<dbReference type="SUPFAM" id="SSF50331">
    <property type="entry name" value="MOP-like"/>
    <property type="match status" value="1"/>
</dbReference>
<dbReference type="RefSeq" id="WP_157097305.1">
    <property type="nucleotide sequence ID" value="NZ_CP015008.1"/>
</dbReference>
<dbReference type="PROSITE" id="PS50893">
    <property type="entry name" value="ABC_TRANSPORTER_2"/>
    <property type="match status" value="1"/>
</dbReference>
<keyword evidence="2" id="KW-0813">Transport</keyword>
<dbReference type="PANTHER" id="PTHR42781:SF4">
    <property type="entry name" value="SPERMIDINE_PUTRESCINE IMPORT ATP-BINDING PROTEIN POTA"/>
    <property type="match status" value="1"/>
</dbReference>
<dbReference type="PANTHER" id="PTHR42781">
    <property type="entry name" value="SPERMIDINE/PUTRESCINE IMPORT ATP-BINDING PROTEIN POTA"/>
    <property type="match status" value="1"/>
</dbReference>
<gene>
    <name evidence="6" type="ORF">FHS67_005283</name>
</gene>
<dbReference type="InterPro" id="IPR008995">
    <property type="entry name" value="Mo/tungstate-bd_C_term_dom"/>
</dbReference>
<evidence type="ECO:0000256" key="2">
    <source>
        <dbReference type="ARBA" id="ARBA00022448"/>
    </source>
</evidence>
<evidence type="ECO:0000259" key="5">
    <source>
        <dbReference type="PROSITE" id="PS50893"/>
    </source>
</evidence>
<dbReference type="EMBL" id="JACICB010000023">
    <property type="protein sequence ID" value="MBB3708941.1"/>
    <property type="molecule type" value="Genomic_DNA"/>
</dbReference>
<protein>
    <submittedName>
        <fullName evidence="6">Spermidine/putrescine transport system ATP-binding protein</fullName>
    </submittedName>
</protein>
<sequence length="397" mass="44041">MAEERPVRHRTLDRVDAEPQLTDAQTLYRFNFSGRFMPDLRNTSALKLENIRKTFGRVDALSSINLEVSAGEFLTILGPSGSGKTTLLRLIAGFVTPDSGRLAIFGQDMTMASAGKREIGMVFQHYALFPHLTVLENVMFPLEMRKHSRREAADKASAALAAVRLDAFGDRYPKQLSGGQQQRVALARAVVFEPKLLLLDEPFSALDRRLRESMQREVKQLQASLNLTTIFITHDQEEALVMSDRIAVIDRGTIQQLGTPNEIYYHPQSITVAQFIGESNILEGIETPEGLRTTSGMLLRRAVPSTSGRVLVRPEAIRISREPAASGATNQFKGKIASRTFIGGFTIYEVDVHGGDTLTVRCLADEETMFEASQEVHLSIREADCRPVPLDAKEARA</sequence>
<comment type="caution">
    <text evidence="6">The sequence shown here is derived from an EMBL/GenBank/DDBJ whole genome shotgun (WGS) entry which is preliminary data.</text>
</comment>
<keyword evidence="7" id="KW-1185">Reference proteome</keyword>